<feature type="non-terminal residue" evidence="1">
    <location>
        <position position="521"/>
    </location>
</feature>
<keyword evidence="2" id="KW-1185">Reference proteome</keyword>
<protein>
    <submittedName>
        <fullName evidence="1">641_t:CDS:1</fullName>
    </submittedName>
</protein>
<sequence>MAQTIADSQYAKKASKYIEILNQLRRIGAHFTVNLPTIVFCGNQSAGKSSLLEAISGVALPRSDGTCTRCVMELQLIESEEPWECQISLRHEYDEDGKPLLRPNETKFGAKIYNPKDVELMARRAQKALLNSSDSIDRYLDWNFDITRCNGDSDSNSLKFTKNIVCLEIKGNNVPNLSLIDLPGIIRHTEKIEDRKFIQLVLDLVNSYIEREKSIIIATISCKDEIDNQEIISLAKIVDPSGSRTLGVLTKPDIIEPGTHEPWLRIIRGEAHKLSLGYYIVKNPNKKRLMENITLREAREEEIDFFKNEMPWKDYRNHLSELIGIEKLQQKLSDLLIKAIINDLPEISKEIQKNLDKTRRELDKIPEPSSKTPRMELYHLIKEYTAIINEEVACSRDNNELWNYINNEFEKFKKSLRSSLPIFSFSKKKSRETVKFSIFGTYINVPEQEQSSSIGSEEFSMTKITDRISCSRGRLLPGFVPYSVVMKLIRDSKRKWKTLSHECLFQVYEIMADFMKRVLDE</sequence>
<comment type="caution">
    <text evidence="1">The sequence shown here is derived from an EMBL/GenBank/DDBJ whole genome shotgun (WGS) entry which is preliminary data.</text>
</comment>
<dbReference type="EMBL" id="CAJVPT010031765">
    <property type="protein sequence ID" value="CAG8699061.1"/>
    <property type="molecule type" value="Genomic_DNA"/>
</dbReference>
<accession>A0ACA9PCG3</accession>
<gene>
    <name evidence="1" type="ORF">ACOLOM_LOCUS10159</name>
</gene>
<reference evidence="1" key="1">
    <citation type="submission" date="2021-06" db="EMBL/GenBank/DDBJ databases">
        <authorList>
            <person name="Kallberg Y."/>
            <person name="Tangrot J."/>
            <person name="Rosling A."/>
        </authorList>
    </citation>
    <scope>NUCLEOTIDE SEQUENCE</scope>
    <source>
        <strain evidence="1">CL356</strain>
    </source>
</reference>
<proteinExistence type="predicted"/>
<dbReference type="Proteomes" id="UP000789525">
    <property type="component" value="Unassembled WGS sequence"/>
</dbReference>
<name>A0ACA9PCG3_9GLOM</name>
<evidence type="ECO:0000313" key="1">
    <source>
        <dbReference type="EMBL" id="CAG8699061.1"/>
    </source>
</evidence>
<evidence type="ECO:0000313" key="2">
    <source>
        <dbReference type="Proteomes" id="UP000789525"/>
    </source>
</evidence>
<organism evidence="1 2">
    <name type="scientific">Acaulospora colombiana</name>
    <dbReference type="NCBI Taxonomy" id="27376"/>
    <lineage>
        <taxon>Eukaryota</taxon>
        <taxon>Fungi</taxon>
        <taxon>Fungi incertae sedis</taxon>
        <taxon>Mucoromycota</taxon>
        <taxon>Glomeromycotina</taxon>
        <taxon>Glomeromycetes</taxon>
        <taxon>Diversisporales</taxon>
        <taxon>Acaulosporaceae</taxon>
        <taxon>Acaulospora</taxon>
    </lineage>
</organism>